<dbReference type="SMART" id="SM00930">
    <property type="entry name" value="NIL"/>
    <property type="match status" value="1"/>
</dbReference>
<dbReference type="Proteomes" id="UP000002217">
    <property type="component" value="Chromosome"/>
</dbReference>
<name>C8VW10_DESAS</name>
<protein>
    <submittedName>
        <fullName evidence="6">4Fe-4S ferredoxin iron-sulfur binding domain protein</fullName>
    </submittedName>
</protein>
<dbReference type="eggNOG" id="COG1145">
    <property type="taxonomic scope" value="Bacteria"/>
</dbReference>
<sequence>MSPPKIVLRFTASISDKPIIYHLVKDYDLVVNIVKANINPHKEGMLILELSGEKYQEGLEYLRSQGVTVQPLTQEIVRNEDRCSSCGACTAICPSGALYIERPGMEVKFDSDKCVVCQLCLKICPLRAMEVRF</sequence>
<dbReference type="STRING" id="485916.Dtox_3585"/>
<feature type="domain" description="4Fe-4S ferredoxin-type" evidence="5">
    <location>
        <begin position="74"/>
        <end position="103"/>
    </location>
</feature>
<dbReference type="InterPro" id="IPR045865">
    <property type="entry name" value="ACT-like_dom_sf"/>
</dbReference>
<dbReference type="PROSITE" id="PS51379">
    <property type="entry name" value="4FE4S_FER_2"/>
    <property type="match status" value="2"/>
</dbReference>
<keyword evidence="7" id="KW-1185">Reference proteome</keyword>
<dbReference type="SUPFAM" id="SSF55021">
    <property type="entry name" value="ACT-like"/>
    <property type="match status" value="1"/>
</dbReference>
<keyword evidence="2" id="KW-0479">Metal-binding</keyword>
<reference evidence="6 7" key="1">
    <citation type="journal article" date="2009" name="Stand. Genomic Sci.">
        <title>Complete genome sequence of Desulfotomaculum acetoxidans type strain (5575).</title>
        <authorList>
            <person name="Spring S."/>
            <person name="Lapidus A."/>
            <person name="Schroder M."/>
            <person name="Gleim D."/>
            <person name="Sims D."/>
            <person name="Meincke L."/>
            <person name="Glavina Del Rio T."/>
            <person name="Tice H."/>
            <person name="Copeland A."/>
            <person name="Cheng J.F."/>
            <person name="Lucas S."/>
            <person name="Chen F."/>
            <person name="Nolan M."/>
            <person name="Bruce D."/>
            <person name="Goodwin L."/>
            <person name="Pitluck S."/>
            <person name="Ivanova N."/>
            <person name="Mavromatis K."/>
            <person name="Mikhailova N."/>
            <person name="Pati A."/>
            <person name="Chen A."/>
            <person name="Palaniappan K."/>
            <person name="Land M."/>
            <person name="Hauser L."/>
            <person name="Chang Y.J."/>
            <person name="Jeffries C.D."/>
            <person name="Chain P."/>
            <person name="Saunders E."/>
            <person name="Brettin T."/>
            <person name="Detter J.C."/>
            <person name="Goker M."/>
            <person name="Bristow J."/>
            <person name="Eisen J.A."/>
            <person name="Markowitz V."/>
            <person name="Hugenholtz P."/>
            <person name="Kyrpides N.C."/>
            <person name="Klenk H.P."/>
            <person name="Han C."/>
        </authorList>
    </citation>
    <scope>NUCLEOTIDE SEQUENCE [LARGE SCALE GENOMIC DNA]</scope>
    <source>
        <strain evidence="7">ATCC 49208 / DSM 771 / VKM B-1644</strain>
    </source>
</reference>
<dbReference type="Gene3D" id="3.30.70.260">
    <property type="match status" value="1"/>
</dbReference>
<dbReference type="InterPro" id="IPR018449">
    <property type="entry name" value="NIL_domain"/>
</dbReference>
<dbReference type="Pfam" id="PF13237">
    <property type="entry name" value="Fer4_10"/>
    <property type="match status" value="1"/>
</dbReference>
<organism evidence="6 7">
    <name type="scientific">Desulfofarcimen acetoxidans (strain ATCC 49208 / DSM 771 / KCTC 5769 / VKM B-1644 / 5575)</name>
    <name type="common">Desulfotomaculum acetoxidans</name>
    <dbReference type="NCBI Taxonomy" id="485916"/>
    <lineage>
        <taxon>Bacteria</taxon>
        <taxon>Bacillati</taxon>
        <taxon>Bacillota</taxon>
        <taxon>Clostridia</taxon>
        <taxon>Eubacteriales</taxon>
        <taxon>Peptococcaceae</taxon>
        <taxon>Desulfofarcimen</taxon>
    </lineage>
</organism>
<dbReference type="EMBL" id="CP001720">
    <property type="protein sequence ID" value="ACV64297.1"/>
    <property type="molecule type" value="Genomic_DNA"/>
</dbReference>
<dbReference type="PANTHER" id="PTHR43687:SF1">
    <property type="entry name" value="FERREDOXIN III"/>
    <property type="match status" value="1"/>
</dbReference>
<dbReference type="OrthoDB" id="9807879at2"/>
<dbReference type="Pfam" id="PF09383">
    <property type="entry name" value="NIL"/>
    <property type="match status" value="1"/>
</dbReference>
<dbReference type="RefSeq" id="WP_015758984.1">
    <property type="nucleotide sequence ID" value="NC_013216.1"/>
</dbReference>
<dbReference type="InterPro" id="IPR050572">
    <property type="entry name" value="Fe-S_Ferredoxin"/>
</dbReference>
<proteinExistence type="predicted"/>
<evidence type="ECO:0000256" key="2">
    <source>
        <dbReference type="ARBA" id="ARBA00022723"/>
    </source>
</evidence>
<evidence type="ECO:0000256" key="1">
    <source>
        <dbReference type="ARBA" id="ARBA00022485"/>
    </source>
</evidence>
<dbReference type="AlphaFoldDB" id="C8VW10"/>
<evidence type="ECO:0000313" key="7">
    <source>
        <dbReference type="Proteomes" id="UP000002217"/>
    </source>
</evidence>
<dbReference type="GO" id="GO:0046872">
    <property type="term" value="F:metal ion binding"/>
    <property type="evidence" value="ECO:0007669"/>
    <property type="project" value="UniProtKB-KW"/>
</dbReference>
<dbReference type="PROSITE" id="PS00198">
    <property type="entry name" value="4FE4S_FER_1"/>
    <property type="match status" value="2"/>
</dbReference>
<dbReference type="GO" id="GO:0051539">
    <property type="term" value="F:4 iron, 4 sulfur cluster binding"/>
    <property type="evidence" value="ECO:0007669"/>
    <property type="project" value="UniProtKB-KW"/>
</dbReference>
<dbReference type="KEGG" id="dae:Dtox_3585"/>
<evidence type="ECO:0000256" key="3">
    <source>
        <dbReference type="ARBA" id="ARBA00023004"/>
    </source>
</evidence>
<keyword evidence="4" id="KW-0411">Iron-sulfur</keyword>
<keyword evidence="3" id="KW-0408">Iron</keyword>
<keyword evidence="1" id="KW-0004">4Fe-4S</keyword>
<dbReference type="Gene3D" id="3.30.70.20">
    <property type="match status" value="1"/>
</dbReference>
<evidence type="ECO:0000313" key="6">
    <source>
        <dbReference type="EMBL" id="ACV64297.1"/>
    </source>
</evidence>
<evidence type="ECO:0000256" key="4">
    <source>
        <dbReference type="ARBA" id="ARBA00023014"/>
    </source>
</evidence>
<evidence type="ECO:0000259" key="5">
    <source>
        <dbReference type="PROSITE" id="PS51379"/>
    </source>
</evidence>
<gene>
    <name evidence="6" type="ordered locus">Dtox_3585</name>
</gene>
<dbReference type="InterPro" id="IPR017900">
    <property type="entry name" value="4Fe4S_Fe_S_CS"/>
</dbReference>
<dbReference type="PANTHER" id="PTHR43687">
    <property type="entry name" value="ADENYLYLSULFATE REDUCTASE, BETA SUBUNIT"/>
    <property type="match status" value="1"/>
</dbReference>
<dbReference type="InterPro" id="IPR017896">
    <property type="entry name" value="4Fe4S_Fe-S-bd"/>
</dbReference>
<feature type="domain" description="4Fe-4S ferredoxin-type" evidence="5">
    <location>
        <begin position="105"/>
        <end position="133"/>
    </location>
</feature>
<accession>C8VW10</accession>
<dbReference type="HOGENOM" id="CLU_152999_0_0_9"/>
<dbReference type="SUPFAM" id="SSF54862">
    <property type="entry name" value="4Fe-4S ferredoxins"/>
    <property type="match status" value="1"/>
</dbReference>